<comment type="subcellular location">
    <subcellularLocation>
        <location evidence="1">Cytoplasm</location>
    </subcellularLocation>
</comment>
<dbReference type="AlphaFoldDB" id="A0A0C2HR79"/>
<evidence type="ECO:0000313" key="17">
    <source>
        <dbReference type="Proteomes" id="UP000031546"/>
    </source>
</evidence>
<dbReference type="InterPro" id="IPR016181">
    <property type="entry name" value="Acyl_CoA_acyltransferase"/>
</dbReference>
<keyword evidence="10" id="KW-0961">Cell wall biogenesis/degradation</keyword>
<keyword evidence="5" id="KW-0963">Cytoplasm</keyword>
<dbReference type="STRING" id="45670.SN16_01250"/>
<evidence type="ECO:0000313" key="16">
    <source>
        <dbReference type="EMBL" id="MDB0579167.1"/>
    </source>
</evidence>
<dbReference type="SUPFAM" id="SSF55729">
    <property type="entry name" value="Acyl-CoA N-acyltransferases (Nat)"/>
    <property type="match status" value="2"/>
</dbReference>
<dbReference type="Gene3D" id="3.40.630.30">
    <property type="match status" value="2"/>
</dbReference>
<evidence type="ECO:0000256" key="8">
    <source>
        <dbReference type="ARBA" id="ARBA00022984"/>
    </source>
</evidence>
<accession>A0A0C2HR79</accession>
<dbReference type="EMBL" id="JXII01000001">
    <property type="protein sequence ID" value="KIH72016.1"/>
    <property type="molecule type" value="Genomic_DNA"/>
</dbReference>
<comment type="similarity">
    <text evidence="2">Belongs to the FemABX family.</text>
</comment>
<dbReference type="PANTHER" id="PTHR36174">
    <property type="entry name" value="LIPID II:GLYCINE GLYCYLTRANSFERASE"/>
    <property type="match status" value="1"/>
</dbReference>
<reference evidence="16" key="3">
    <citation type="submission" date="2022-12" db="EMBL/GenBank/DDBJ databases">
        <title>Genome analysis and biological profiling of marine Salinicoccus roseus MOSEL-ME25.</title>
        <authorList>
            <person name="Mirza F.T."/>
            <person name="Xie Y."/>
            <person name="Shinwari Z.K."/>
        </authorList>
    </citation>
    <scope>NUCLEOTIDE SEQUENCE</scope>
    <source>
        <strain evidence="16">MOSEL-ME25</strain>
    </source>
</reference>
<evidence type="ECO:0000256" key="6">
    <source>
        <dbReference type="ARBA" id="ARBA00022679"/>
    </source>
</evidence>
<evidence type="ECO:0000256" key="12">
    <source>
        <dbReference type="ARBA" id="ARBA00032233"/>
    </source>
</evidence>
<dbReference type="InterPro" id="IPR003447">
    <property type="entry name" value="FEMABX"/>
</dbReference>
<dbReference type="RefSeq" id="WP_040104788.1">
    <property type="nucleotide sequence ID" value="NZ_JABEVU030000001.1"/>
</dbReference>
<name>A0A0C2HR79_9STAP</name>
<dbReference type="Proteomes" id="UP000031546">
    <property type="component" value="Unassembled WGS sequence"/>
</dbReference>
<dbReference type="GO" id="GO:0005737">
    <property type="term" value="C:cytoplasm"/>
    <property type="evidence" value="ECO:0007669"/>
    <property type="project" value="UniProtKB-SubCell"/>
</dbReference>
<dbReference type="PROSITE" id="PS51191">
    <property type="entry name" value="FEMABX"/>
    <property type="match status" value="1"/>
</dbReference>
<dbReference type="SUPFAM" id="SSF46589">
    <property type="entry name" value="tRNA-binding arm"/>
    <property type="match status" value="1"/>
</dbReference>
<dbReference type="InterPro" id="IPR050644">
    <property type="entry name" value="PG_Glycine_Bridge_Synth"/>
</dbReference>
<comment type="caution">
    <text evidence="15">The sequence shown here is derived from an EMBL/GenBank/DDBJ whole genome shotgun (WGS) entry which is preliminary data.</text>
</comment>
<evidence type="ECO:0000256" key="3">
    <source>
        <dbReference type="ARBA" id="ARBA00012466"/>
    </source>
</evidence>
<organism evidence="15 17">
    <name type="scientific">Salinicoccus roseus</name>
    <dbReference type="NCBI Taxonomy" id="45670"/>
    <lineage>
        <taxon>Bacteria</taxon>
        <taxon>Bacillati</taxon>
        <taxon>Bacillota</taxon>
        <taxon>Bacilli</taxon>
        <taxon>Bacillales</taxon>
        <taxon>Staphylococcaceae</taxon>
        <taxon>Salinicoccus</taxon>
    </lineage>
</organism>
<dbReference type="GO" id="GO:0071555">
    <property type="term" value="P:cell wall organization"/>
    <property type="evidence" value="ECO:0007669"/>
    <property type="project" value="UniProtKB-KW"/>
</dbReference>
<keyword evidence="14" id="KW-0175">Coiled coil</keyword>
<evidence type="ECO:0000313" key="18">
    <source>
        <dbReference type="Proteomes" id="UP000527860"/>
    </source>
</evidence>
<evidence type="ECO:0000256" key="11">
    <source>
        <dbReference type="ARBA" id="ARBA00030706"/>
    </source>
</evidence>
<gene>
    <name evidence="16" type="ORF">F7P68_0001270</name>
    <name evidence="15" type="ORF">SN16_01250</name>
</gene>
<comment type="catalytic activity">
    <reaction evidence="13">
        <text>beta-D-GlcNAc-(1-&gt;4)-Mur2Ac(oyl-L-Ala-D-isoglutaminyl-L-Lys-(N(6)-Gly)-D-Ala-D-Ala)-di-trans,octa-cis-undecaprenyl diphosphate + 2 glycyl-tRNA(Gly) = MurNAc-L-Ala-D-isoglutaminyl-L-Lys-(N(6)-tri-Gly)-D-Ala-D-Ala-diphospho-di-trans,octa-cis-undecaprenyl-GlcNAc + 2 tRNA(Gly) + 2 H(+)</text>
        <dbReference type="Rhea" id="RHEA:30439"/>
        <dbReference type="Rhea" id="RHEA-COMP:9664"/>
        <dbReference type="Rhea" id="RHEA-COMP:9683"/>
        <dbReference type="ChEBI" id="CHEBI:15378"/>
        <dbReference type="ChEBI" id="CHEBI:62234"/>
        <dbReference type="ChEBI" id="CHEBI:62235"/>
        <dbReference type="ChEBI" id="CHEBI:78442"/>
        <dbReference type="ChEBI" id="CHEBI:78522"/>
        <dbReference type="EC" id="2.3.2.17"/>
    </reaction>
</comment>
<dbReference type="PANTHER" id="PTHR36174:SF2">
    <property type="entry name" value="AMINOACYLTRANSFERASE FEMA"/>
    <property type="match status" value="1"/>
</dbReference>
<dbReference type="EMBL" id="JABEVU030000001">
    <property type="protein sequence ID" value="MDB0579167.1"/>
    <property type="molecule type" value="Genomic_DNA"/>
</dbReference>
<dbReference type="Gene3D" id="1.20.58.90">
    <property type="match status" value="1"/>
</dbReference>
<keyword evidence="18" id="KW-1185">Reference proteome</keyword>
<keyword evidence="9" id="KW-0012">Acyltransferase</keyword>
<feature type="coiled-coil region" evidence="14">
    <location>
        <begin position="241"/>
        <end position="305"/>
    </location>
</feature>
<reference evidence="15 17" key="1">
    <citation type="submission" date="2015-01" db="EMBL/GenBank/DDBJ databases">
        <title>Genome sequences of high lactate-tolerant strain Salinicoccus roseus W12 with industrial interest.</title>
        <authorList>
            <person name="Wang H."/>
            <person name="Yu B."/>
        </authorList>
    </citation>
    <scope>NUCLEOTIDE SEQUENCE [LARGE SCALE GENOMIC DNA]</scope>
    <source>
        <strain evidence="15 17">W12</strain>
    </source>
</reference>
<evidence type="ECO:0000256" key="13">
    <source>
        <dbReference type="ARBA" id="ARBA00047483"/>
    </source>
</evidence>
<evidence type="ECO:0000256" key="10">
    <source>
        <dbReference type="ARBA" id="ARBA00023316"/>
    </source>
</evidence>
<keyword evidence="8" id="KW-0573">Peptidoglycan synthesis</keyword>
<dbReference type="GeneID" id="77844168"/>
<dbReference type="Pfam" id="PF02388">
    <property type="entry name" value="FemAB"/>
    <property type="match status" value="1"/>
</dbReference>
<evidence type="ECO:0000256" key="1">
    <source>
        <dbReference type="ARBA" id="ARBA00004496"/>
    </source>
</evidence>
<evidence type="ECO:0000256" key="4">
    <source>
        <dbReference type="ARBA" id="ARBA00016236"/>
    </source>
</evidence>
<evidence type="ECO:0000256" key="7">
    <source>
        <dbReference type="ARBA" id="ARBA00022960"/>
    </source>
</evidence>
<evidence type="ECO:0000256" key="9">
    <source>
        <dbReference type="ARBA" id="ARBA00023315"/>
    </source>
</evidence>
<evidence type="ECO:0000256" key="5">
    <source>
        <dbReference type="ARBA" id="ARBA00022490"/>
    </source>
</evidence>
<evidence type="ECO:0000256" key="2">
    <source>
        <dbReference type="ARBA" id="ARBA00009943"/>
    </source>
</evidence>
<dbReference type="GO" id="GO:0000166">
    <property type="term" value="F:nucleotide binding"/>
    <property type="evidence" value="ECO:0007669"/>
    <property type="project" value="InterPro"/>
</dbReference>
<proteinExistence type="inferred from homology"/>
<evidence type="ECO:0000256" key="14">
    <source>
        <dbReference type="SAM" id="Coils"/>
    </source>
</evidence>
<dbReference type="Proteomes" id="UP000527860">
    <property type="component" value="Unassembled WGS sequence"/>
</dbReference>
<keyword evidence="6" id="KW-0808">Transferase</keyword>
<sequence>MQTSPIQEETFKAFMADYDSYCHYLHDPLYYDYISSLQETHLLGLYEDEVLIGVSMLSSRSVLKRYRMFTSHTGPLIQPFSNERLQFFLKEIDAYVKGKNGLKMIHSPYHIYQMRNAEGEVVESDMNNHEIVDIYRNQGYSHNGFTKQLVTEELLRHQAVLDISMSEEELLKSMDKTTRYNTRTSEQMGVRLRYLEENEYDKFIDIYKDTEERIGFDPVSSQKIRKLLHVLKDRSYLTLSYIDLEEYLDRLSEELEALEADRLDMQNKLDSGNGTKRMKGRLNELKDLTANKEKRIEKIRGVQAEYGNIIELSAAMYYYNNHEMVYLFSGSYPEHSMFMGTNYTTWQMIKKAKSLGLSRFNLSGLTGDFTEDSKDYGVYKFKKGYDPFIEELPGTFEKIFNRPVYKLAEKLRKV</sequence>
<dbReference type="GO" id="GO:0016755">
    <property type="term" value="F:aminoacyltransferase activity"/>
    <property type="evidence" value="ECO:0007669"/>
    <property type="project" value="InterPro"/>
</dbReference>
<dbReference type="GO" id="GO:0008360">
    <property type="term" value="P:regulation of cell shape"/>
    <property type="evidence" value="ECO:0007669"/>
    <property type="project" value="UniProtKB-KW"/>
</dbReference>
<dbReference type="EC" id="2.3.2.17" evidence="3"/>
<dbReference type="InterPro" id="IPR010978">
    <property type="entry name" value="tRNA-bd_arm"/>
</dbReference>
<dbReference type="OrthoDB" id="2173585at2"/>
<protein>
    <recommendedName>
        <fullName evidence="4">Aminoacyltransferase FemA</fullName>
        <ecNumber evidence="3">2.3.2.17</ecNumber>
    </recommendedName>
    <alternativeName>
        <fullName evidence="12">Factor essential for expression of methicillin resistance A</fullName>
    </alternativeName>
    <alternativeName>
        <fullName evidence="11">N-acetylmuramoyl-L-alanyl-D-glutamyl-L-lysyl-(N6-glycyl)-D-alanyl-D-alanine-diphosphoundecaprenyl-N-acetylglucosamine:glycine glycyltransferase</fullName>
    </alternativeName>
</protein>
<keyword evidence="7" id="KW-0133">Cell shape</keyword>
<evidence type="ECO:0000313" key="15">
    <source>
        <dbReference type="EMBL" id="KIH72016.1"/>
    </source>
</evidence>
<reference evidence="16" key="2">
    <citation type="submission" date="2020-04" db="EMBL/GenBank/DDBJ databases">
        <authorList>
            <person name="Tanveer F."/>
            <person name="Xie Y."/>
            <person name="Shinwari Z.K."/>
        </authorList>
    </citation>
    <scope>NUCLEOTIDE SEQUENCE</scope>
    <source>
        <strain evidence="16">MOSEL-ME25</strain>
    </source>
</reference>
<dbReference type="GO" id="GO:0009252">
    <property type="term" value="P:peptidoglycan biosynthetic process"/>
    <property type="evidence" value="ECO:0007669"/>
    <property type="project" value="UniProtKB-KW"/>
</dbReference>